<dbReference type="AlphaFoldDB" id="G5A374"/>
<dbReference type="InParanoid" id="G5A374"/>
<organism evidence="1 2">
    <name type="scientific">Phytophthora sojae (strain P6497)</name>
    <name type="common">Soybean stem and root rot agent</name>
    <name type="synonym">Phytophthora megasperma f. sp. glycines</name>
    <dbReference type="NCBI Taxonomy" id="1094619"/>
    <lineage>
        <taxon>Eukaryota</taxon>
        <taxon>Sar</taxon>
        <taxon>Stramenopiles</taxon>
        <taxon>Oomycota</taxon>
        <taxon>Peronosporomycetes</taxon>
        <taxon>Peronosporales</taxon>
        <taxon>Peronosporaceae</taxon>
        <taxon>Phytophthora</taxon>
    </lineage>
</organism>
<proteinExistence type="predicted"/>
<dbReference type="KEGG" id="psoj:PHYSODRAFT_522612"/>
<evidence type="ECO:0000313" key="1">
    <source>
        <dbReference type="EMBL" id="EGZ10114.1"/>
    </source>
</evidence>
<dbReference type="Proteomes" id="UP000002640">
    <property type="component" value="Unassembled WGS sequence"/>
</dbReference>
<evidence type="ECO:0000313" key="2">
    <source>
        <dbReference type="Proteomes" id="UP000002640"/>
    </source>
</evidence>
<name>G5A374_PHYSP</name>
<dbReference type="SMR" id="G5A374"/>
<protein>
    <recommendedName>
        <fullName evidence="3">HTH psq-type domain-containing protein</fullName>
    </recommendedName>
</protein>
<dbReference type="RefSeq" id="XP_009534975.1">
    <property type="nucleotide sequence ID" value="XM_009536680.1"/>
</dbReference>
<dbReference type="EMBL" id="JH159159">
    <property type="protein sequence ID" value="EGZ10114.1"/>
    <property type="molecule type" value="Genomic_DNA"/>
</dbReference>
<keyword evidence="2" id="KW-1185">Reference proteome</keyword>
<reference evidence="1 2" key="1">
    <citation type="journal article" date="2006" name="Science">
        <title>Phytophthora genome sequences uncover evolutionary origins and mechanisms of pathogenesis.</title>
        <authorList>
            <person name="Tyler B.M."/>
            <person name="Tripathy S."/>
            <person name="Zhang X."/>
            <person name="Dehal P."/>
            <person name="Jiang R.H."/>
            <person name="Aerts A."/>
            <person name="Arredondo F.D."/>
            <person name="Baxter L."/>
            <person name="Bensasson D."/>
            <person name="Beynon J.L."/>
            <person name="Chapman J."/>
            <person name="Damasceno C.M."/>
            <person name="Dorrance A.E."/>
            <person name="Dou D."/>
            <person name="Dickerman A.W."/>
            <person name="Dubchak I.L."/>
            <person name="Garbelotto M."/>
            <person name="Gijzen M."/>
            <person name="Gordon S.G."/>
            <person name="Govers F."/>
            <person name="Grunwald N.J."/>
            <person name="Huang W."/>
            <person name="Ivors K.L."/>
            <person name="Jones R.W."/>
            <person name="Kamoun S."/>
            <person name="Krampis K."/>
            <person name="Lamour K.H."/>
            <person name="Lee M.K."/>
            <person name="McDonald W.H."/>
            <person name="Medina M."/>
            <person name="Meijer H.J."/>
            <person name="Nordberg E.K."/>
            <person name="Maclean D.J."/>
            <person name="Ospina-Giraldo M.D."/>
            <person name="Morris P.F."/>
            <person name="Phuntumart V."/>
            <person name="Putnam N.H."/>
            <person name="Rash S."/>
            <person name="Rose J.K."/>
            <person name="Sakihama Y."/>
            <person name="Salamov A.A."/>
            <person name="Savidor A."/>
            <person name="Scheuring C.F."/>
            <person name="Smith B.M."/>
            <person name="Sobral B.W."/>
            <person name="Terry A."/>
            <person name="Torto-Alalibo T.A."/>
            <person name="Win J."/>
            <person name="Xu Z."/>
            <person name="Zhang H."/>
            <person name="Grigoriev I.V."/>
            <person name="Rokhsar D.S."/>
            <person name="Boore J.L."/>
        </authorList>
    </citation>
    <scope>NUCLEOTIDE SEQUENCE [LARGE SCALE GENOMIC DNA]</scope>
    <source>
        <strain evidence="1 2">P6497</strain>
    </source>
</reference>
<evidence type="ECO:0008006" key="3">
    <source>
        <dbReference type="Google" id="ProtNLM"/>
    </source>
</evidence>
<dbReference type="GeneID" id="20660540"/>
<accession>G5A374</accession>
<gene>
    <name evidence="1" type="ORF">PHYSODRAFT_522612</name>
</gene>
<sequence length="76" mass="8313">MPKEPKHSLAARARVQDAHQQGVDWELVVKHNGIPRTTARRIVMSGSPEVKQRGGSRAANIKCTPEIEAALVAYVV</sequence>